<evidence type="ECO:0000256" key="5">
    <source>
        <dbReference type="ARBA" id="ARBA00022967"/>
    </source>
</evidence>
<organism evidence="11">
    <name type="scientific">Aleurocanthus camelliae</name>
    <name type="common">Camellia spiny whitefly</name>
    <dbReference type="NCBI Taxonomy" id="1000661"/>
    <lineage>
        <taxon>Eukaryota</taxon>
        <taxon>Metazoa</taxon>
        <taxon>Ecdysozoa</taxon>
        <taxon>Arthropoda</taxon>
        <taxon>Hexapoda</taxon>
        <taxon>Insecta</taxon>
        <taxon>Pterygota</taxon>
        <taxon>Neoptera</taxon>
        <taxon>Paraneoptera</taxon>
        <taxon>Hemiptera</taxon>
        <taxon>Sternorrhyncha</taxon>
        <taxon>Aleyrodoidea</taxon>
        <taxon>Aleyrodidae</taxon>
        <taxon>Aleyrodinae</taxon>
        <taxon>Aleurocanthus</taxon>
    </lineage>
</organism>
<dbReference type="InterPro" id="IPR000298">
    <property type="entry name" value="Cyt_c_oxidase-like_su3"/>
</dbReference>
<dbReference type="GO" id="GO:0005739">
    <property type="term" value="C:mitochondrion"/>
    <property type="evidence" value="ECO:0007669"/>
    <property type="project" value="TreeGrafter"/>
</dbReference>
<dbReference type="Gene3D" id="1.20.120.80">
    <property type="entry name" value="Cytochrome c oxidase, subunit III, four-helix bundle"/>
    <property type="match status" value="1"/>
</dbReference>
<accession>A0A1S5RSD4</accession>
<dbReference type="GO" id="GO:0004129">
    <property type="term" value="F:cytochrome-c oxidase activity"/>
    <property type="evidence" value="ECO:0007669"/>
    <property type="project" value="InterPro"/>
</dbReference>
<proteinExistence type="inferred from homology"/>
<comment type="subcellular location">
    <subcellularLocation>
        <location evidence="1">Membrane</location>
        <topology evidence="1">Multi-pass membrane protein</topology>
    </subcellularLocation>
</comment>
<reference evidence="11" key="1">
    <citation type="journal article" date="2016" name="Int. J. Mol. Sci.">
        <title>The Complete Mitochondrial Genome of Aleurocanthus camelliae: Insights into Gene Arrangement and Genome Organization within the Family Aleyrodidae.</title>
        <authorList>
            <person name="Chen S.C."/>
            <person name="Wang X.Q."/>
            <person name="Li P.W."/>
            <person name="Hu X."/>
            <person name="Wang J.J."/>
            <person name="Peng P."/>
        </authorList>
    </citation>
    <scope>NUCLEOTIDE SEQUENCE</scope>
</reference>
<keyword evidence="7 9" id="KW-0472">Membrane</keyword>
<feature type="transmembrane region" description="Helical" evidence="9">
    <location>
        <begin position="158"/>
        <end position="176"/>
    </location>
</feature>
<protein>
    <recommendedName>
        <fullName evidence="3 8">Cytochrome c oxidase subunit 3</fullName>
    </recommendedName>
</protein>
<dbReference type="GO" id="GO:0006123">
    <property type="term" value="P:mitochondrial electron transport, cytochrome c to oxygen"/>
    <property type="evidence" value="ECO:0007669"/>
    <property type="project" value="TreeGrafter"/>
</dbReference>
<sequence>MMMSNHFFHLVNVSPWPILTSLSLLNLASSVIEWTLTGGYQFLFMFIAQVSLVSYQWWRDVVREAFYEGWRSAKTNTMISAGVMLFILSEVCFFSSFFWAYFYYSLSPDHSIGLCWPPAGIMSIDFMGIPFLNTLILLGSGFFITWCHYSIMINSYSIAKQTLIICCLLGVYFISIQMYEYMNLEFSFSDSVYGSSFYILTGFHGLHVLVGLLFIYINLVRLTIVSFSSLMMMGLEYSIWYWHFVDLVWLFLYCFVYWWGS</sequence>
<feature type="transmembrane region" description="Helical" evidence="9">
    <location>
        <begin position="124"/>
        <end position="146"/>
    </location>
</feature>
<feature type="transmembrane region" description="Helical" evidence="9">
    <location>
        <begin position="79"/>
        <end position="104"/>
    </location>
</feature>
<evidence type="ECO:0000259" key="10">
    <source>
        <dbReference type="PROSITE" id="PS50253"/>
    </source>
</evidence>
<dbReference type="AlphaFoldDB" id="A0A1S5RSD4"/>
<feature type="transmembrane region" description="Helical" evidence="9">
    <location>
        <begin position="240"/>
        <end position="260"/>
    </location>
</feature>
<evidence type="ECO:0000256" key="4">
    <source>
        <dbReference type="ARBA" id="ARBA00022692"/>
    </source>
</evidence>
<name>A0A1S5RSD4_ALECM</name>
<feature type="domain" description="Heme-copper oxidase subunit III family profile" evidence="10">
    <location>
        <begin position="4"/>
        <end position="261"/>
    </location>
</feature>
<comment type="function">
    <text evidence="8">Component of the cytochrome c oxidase, the last enzyme in the mitochondrial electron transport chain which drives oxidative phosphorylation. The respiratory chain contains 3 multisubunit complexes succinate dehydrogenase (complex II, CII), ubiquinol-cytochrome c oxidoreductase (cytochrome b-c1 complex, complex III, CIII) and cytochrome c oxidase (complex IV, CIV), that cooperate to transfer electrons derived from NADH and succinate to molecular oxygen, creating an electrochemical gradient over the inner membrane that drives transmembrane transport and the ATP synthase. Cytochrome c oxidase is the component of the respiratory chain that catalyzes the reduction of oxygen to water. Electrons originating from reduced cytochrome c in the intermembrane space (IMS) are transferred via the dinuclear copper A center (CU(A)) of subunit 2 and heme A of subunit 1 to the active site in subunit 1, a binuclear center (BNC) formed by heme A3 and copper B (CU(B)). The BNC reduces molecular oxygen to 2 water molecules using 4 electrons from cytochrome c in the IMS and 4 protons from the mitochondrial matrix.</text>
</comment>
<evidence type="ECO:0000256" key="6">
    <source>
        <dbReference type="ARBA" id="ARBA00022989"/>
    </source>
</evidence>
<keyword evidence="8 11" id="KW-0496">Mitochondrion</keyword>
<evidence type="ECO:0000256" key="8">
    <source>
        <dbReference type="RuleBase" id="RU003375"/>
    </source>
</evidence>
<evidence type="ECO:0000256" key="9">
    <source>
        <dbReference type="SAM" id="Phobius"/>
    </source>
</evidence>
<evidence type="ECO:0000256" key="3">
    <source>
        <dbReference type="ARBA" id="ARBA00015944"/>
    </source>
</evidence>
<dbReference type="PANTHER" id="PTHR11403:SF7">
    <property type="entry name" value="CYTOCHROME C OXIDASE SUBUNIT 3"/>
    <property type="match status" value="1"/>
</dbReference>
<dbReference type="Gene3D" id="1.10.287.70">
    <property type="match status" value="1"/>
</dbReference>
<feature type="transmembrane region" description="Helical" evidence="9">
    <location>
        <begin position="40"/>
        <end position="58"/>
    </location>
</feature>
<dbReference type="InterPro" id="IPR013833">
    <property type="entry name" value="Cyt_c_oxidase_su3_a-hlx"/>
</dbReference>
<evidence type="ECO:0000256" key="1">
    <source>
        <dbReference type="ARBA" id="ARBA00004141"/>
    </source>
</evidence>
<comment type="similarity">
    <text evidence="2 8">Belongs to the cytochrome c oxidase subunit 3 family.</text>
</comment>
<keyword evidence="4 8" id="KW-0812">Transmembrane</keyword>
<feature type="transmembrane region" description="Helical" evidence="9">
    <location>
        <begin position="196"/>
        <end position="219"/>
    </location>
</feature>
<dbReference type="PANTHER" id="PTHR11403">
    <property type="entry name" value="CYTOCHROME C OXIDASE SUBUNIT III"/>
    <property type="match status" value="1"/>
</dbReference>
<dbReference type="InterPro" id="IPR035973">
    <property type="entry name" value="Cyt_c_oxidase_su3-like_sf"/>
</dbReference>
<dbReference type="InterPro" id="IPR024791">
    <property type="entry name" value="Cyt_c/ubiquinol_Oxase_su3"/>
</dbReference>
<geneLocation type="mitochondrion" evidence="11"/>
<dbReference type="InterPro" id="IPR033945">
    <property type="entry name" value="Cyt_c_oxase_su3_dom"/>
</dbReference>
<dbReference type="GO" id="GO:0016020">
    <property type="term" value="C:membrane"/>
    <property type="evidence" value="ECO:0007669"/>
    <property type="project" value="UniProtKB-SubCell"/>
</dbReference>
<evidence type="ECO:0000256" key="2">
    <source>
        <dbReference type="ARBA" id="ARBA00010581"/>
    </source>
</evidence>
<evidence type="ECO:0000256" key="7">
    <source>
        <dbReference type="ARBA" id="ARBA00023136"/>
    </source>
</evidence>
<dbReference type="SUPFAM" id="SSF81452">
    <property type="entry name" value="Cytochrome c oxidase subunit III-like"/>
    <property type="match status" value="1"/>
</dbReference>
<gene>
    <name evidence="11" type="primary">COX3</name>
</gene>
<dbReference type="PROSITE" id="PS50253">
    <property type="entry name" value="COX3"/>
    <property type="match status" value="1"/>
</dbReference>
<evidence type="ECO:0000313" key="11">
    <source>
        <dbReference type="EMBL" id="AOS49780.1"/>
    </source>
</evidence>
<keyword evidence="6 9" id="KW-1133">Transmembrane helix</keyword>
<keyword evidence="5" id="KW-1278">Translocase</keyword>
<dbReference type="EMBL" id="KU761949">
    <property type="protein sequence ID" value="AOS49780.1"/>
    <property type="molecule type" value="Genomic_DNA"/>
</dbReference>
<dbReference type="CDD" id="cd01665">
    <property type="entry name" value="Cyt_c_Oxidase_III"/>
    <property type="match status" value="1"/>
</dbReference>
<dbReference type="Pfam" id="PF00510">
    <property type="entry name" value="COX3"/>
    <property type="match status" value="1"/>
</dbReference>
<reference evidence="11" key="2">
    <citation type="submission" date="2016-02" db="EMBL/GenBank/DDBJ databases">
        <authorList>
            <person name="Wen L."/>
            <person name="He K."/>
            <person name="Yang H."/>
        </authorList>
    </citation>
    <scope>NUCLEOTIDE SEQUENCE</scope>
</reference>